<dbReference type="PANTHER" id="PTHR42749:SF1">
    <property type="entry name" value="CELL SHAPE-DETERMINING PROTEIN MREB"/>
    <property type="match status" value="1"/>
</dbReference>
<comment type="subcellular location">
    <subcellularLocation>
        <location evidence="6">Cytoplasm</location>
    </subcellularLocation>
    <text evidence="6">Membrane-associated.</text>
</comment>
<evidence type="ECO:0000256" key="4">
    <source>
        <dbReference type="ARBA" id="ARBA00022960"/>
    </source>
</evidence>
<keyword evidence="1 6" id="KW-0963">Cytoplasm</keyword>
<dbReference type="Proteomes" id="UP000321726">
    <property type="component" value="Unassembled WGS sequence"/>
</dbReference>
<dbReference type="PANTHER" id="PTHR42749">
    <property type="entry name" value="CELL SHAPE-DETERMINING PROTEIN MREB"/>
    <property type="match status" value="1"/>
</dbReference>
<keyword evidence="4 6" id="KW-0133">Cell shape</keyword>
<sequence length="416" mass="44453">MRGAEYLGVFKRHDGFLKGSLREMTAEGTTDQRCLADLDVTTYAHGACRWGGAVIPFASAQGFRSALGIVSMFKRLRGVFSSDLSIDLGTANTLIYVRHRGIVLDEPSVVAIRQSGNMRSVAAVGADAKRMLGRTPGNITAIRPMKDGVIADFTVTEQMLQHFIRKVHQSTFLTPSPRVLVCVPCMSTQVERRAIKESAEGAGAREVFLIEEPMAAAIGAGLPVEEAQGSMVVDIGGGTSEIAIISLNGVVYSESIRVGGDRFDEAISAYVRRHYGSLIGEATAERIKEEIGCAYPGGELREIDVRGRNLAEGIPRSFTLNSHEILDALQEPLGSIVAAVKSALEQSPPELASDIAERGLVLTGGGALLRDLDKLIAEETGLPVVVADDPLTCVARGGGKALEMIDQRTFELLSSD</sequence>
<feature type="binding site" evidence="6">
    <location>
        <begin position="285"/>
        <end position="288"/>
    </location>
    <ligand>
        <name>ATP</name>
        <dbReference type="ChEBI" id="CHEBI:30616"/>
    </ligand>
</feature>
<evidence type="ECO:0000256" key="3">
    <source>
        <dbReference type="ARBA" id="ARBA00022840"/>
    </source>
</evidence>
<gene>
    <name evidence="6" type="primary">mreB</name>
    <name evidence="7" type="ORF">HCU01_18820</name>
</gene>
<reference evidence="7 8" key="1">
    <citation type="submission" date="2019-07" db="EMBL/GenBank/DDBJ databases">
        <title>Whole genome shotgun sequence of Halomonas cupida NBRC 102219.</title>
        <authorList>
            <person name="Hosoyama A."/>
            <person name="Uohara A."/>
            <person name="Ohji S."/>
            <person name="Ichikawa N."/>
        </authorList>
    </citation>
    <scope>NUCLEOTIDE SEQUENCE [LARGE SCALE GENOMIC DNA]</scope>
    <source>
        <strain evidence="7 8">NBRC 102219</strain>
    </source>
</reference>
<evidence type="ECO:0000313" key="7">
    <source>
        <dbReference type="EMBL" id="GEN23933.1"/>
    </source>
</evidence>
<comment type="caution">
    <text evidence="7">The sequence shown here is derived from an EMBL/GenBank/DDBJ whole genome shotgun (WGS) entry which is preliminary data.</text>
</comment>
<evidence type="ECO:0000256" key="6">
    <source>
        <dbReference type="HAMAP-Rule" id="MF_02207"/>
    </source>
</evidence>
<dbReference type="CDD" id="cd10225">
    <property type="entry name" value="ASKHA_NBD_MreB-like"/>
    <property type="match status" value="1"/>
</dbReference>
<evidence type="ECO:0000256" key="2">
    <source>
        <dbReference type="ARBA" id="ARBA00022741"/>
    </source>
</evidence>
<keyword evidence="2 6" id="KW-0547">Nucleotide-binding</keyword>
<dbReference type="Pfam" id="PF06723">
    <property type="entry name" value="MreB_Mbl"/>
    <property type="match status" value="1"/>
</dbReference>
<name>A0ABQ0WH59_9GAMM</name>
<dbReference type="HAMAP" id="MF_02207">
    <property type="entry name" value="MreB"/>
    <property type="match status" value="1"/>
</dbReference>
<evidence type="ECO:0000256" key="1">
    <source>
        <dbReference type="ARBA" id="ARBA00022490"/>
    </source>
</evidence>
<dbReference type="EMBL" id="BJXU01000068">
    <property type="protein sequence ID" value="GEN23933.1"/>
    <property type="molecule type" value="Genomic_DNA"/>
</dbReference>
<dbReference type="Gene3D" id="3.30.420.40">
    <property type="match status" value="2"/>
</dbReference>
<dbReference type="NCBIfam" id="NF010539">
    <property type="entry name" value="PRK13927.1"/>
    <property type="match status" value="1"/>
</dbReference>
<keyword evidence="8" id="KW-1185">Reference proteome</keyword>
<evidence type="ECO:0000313" key="8">
    <source>
        <dbReference type="Proteomes" id="UP000321726"/>
    </source>
</evidence>
<feature type="binding site" evidence="6">
    <location>
        <begin position="90"/>
        <end position="92"/>
    </location>
    <ligand>
        <name>ATP</name>
        <dbReference type="ChEBI" id="CHEBI:30616"/>
    </ligand>
</feature>
<feature type="binding site" evidence="6">
    <location>
        <begin position="237"/>
        <end position="239"/>
    </location>
    <ligand>
        <name>ATP</name>
        <dbReference type="ChEBI" id="CHEBI:30616"/>
    </ligand>
</feature>
<dbReference type="NCBIfam" id="TIGR00904">
    <property type="entry name" value="mreB"/>
    <property type="match status" value="1"/>
</dbReference>
<keyword evidence="3 6" id="KW-0067">ATP-binding</keyword>
<dbReference type="PRINTS" id="PR01652">
    <property type="entry name" value="SHAPEPROTEIN"/>
</dbReference>
<evidence type="ECO:0000256" key="5">
    <source>
        <dbReference type="ARBA" id="ARBA00023458"/>
    </source>
</evidence>
<dbReference type="InterPro" id="IPR056546">
    <property type="entry name" value="MreB_MamK-like"/>
</dbReference>
<dbReference type="SUPFAM" id="SSF53067">
    <property type="entry name" value="Actin-like ATPase domain"/>
    <property type="match status" value="2"/>
</dbReference>
<comment type="function">
    <text evidence="6">Forms membrane-associated dynamic filaments that are essential for cell shape determination. Acts by regulating cell wall synthesis and cell elongation, and thus cell shape. A feedback loop between cell geometry and MreB localization may maintain elongated cell shape by targeting cell wall growth to regions of negative cell wall curvature.</text>
</comment>
<comment type="similarity">
    <text evidence="5 6">Belongs to the FtsA/MreB family.</text>
</comment>
<accession>A0ABQ0WH59</accession>
<dbReference type="InterPro" id="IPR004753">
    <property type="entry name" value="MreB"/>
</dbReference>
<organism evidence="7 8">
    <name type="scientific">Halomonas cupida</name>
    <dbReference type="NCBI Taxonomy" id="44933"/>
    <lineage>
        <taxon>Bacteria</taxon>
        <taxon>Pseudomonadati</taxon>
        <taxon>Pseudomonadota</taxon>
        <taxon>Gammaproteobacteria</taxon>
        <taxon>Oceanospirillales</taxon>
        <taxon>Halomonadaceae</taxon>
        <taxon>Halomonas</taxon>
    </lineage>
</organism>
<comment type="subunit">
    <text evidence="6">Forms polymers.</text>
</comment>
<feature type="binding site" evidence="6">
    <location>
        <begin position="365"/>
        <end position="368"/>
    </location>
    <ligand>
        <name>ATP</name>
        <dbReference type="ChEBI" id="CHEBI:30616"/>
    </ligand>
</feature>
<proteinExistence type="inferred from homology"/>
<protein>
    <recommendedName>
        <fullName evidence="6">Cell shape-determining protein MreB</fullName>
    </recommendedName>
</protein>
<dbReference type="InterPro" id="IPR043129">
    <property type="entry name" value="ATPase_NBD"/>
</dbReference>